<feature type="domain" description="TonB-dependent transporter Oar-like beta-barrel" evidence="9">
    <location>
        <begin position="255"/>
        <end position="1098"/>
    </location>
</feature>
<keyword evidence="6" id="KW-0998">Cell outer membrane</keyword>
<feature type="compositionally biased region" description="Polar residues" evidence="7">
    <location>
        <begin position="183"/>
        <end position="196"/>
    </location>
</feature>
<gene>
    <name evidence="10" type="ordered locus">Acid_2567</name>
</gene>
<dbReference type="InterPro" id="IPR057601">
    <property type="entry name" value="Oar-like_b-barrel"/>
</dbReference>
<dbReference type="InterPro" id="IPR013784">
    <property type="entry name" value="Carb-bd-like_fold"/>
</dbReference>
<evidence type="ECO:0000256" key="8">
    <source>
        <dbReference type="SAM" id="SignalP"/>
    </source>
</evidence>
<dbReference type="InterPro" id="IPR036942">
    <property type="entry name" value="Beta-barrel_TonB_sf"/>
</dbReference>
<dbReference type="PANTHER" id="PTHR30069:SF46">
    <property type="entry name" value="OAR PROTEIN"/>
    <property type="match status" value="1"/>
</dbReference>
<evidence type="ECO:0000256" key="5">
    <source>
        <dbReference type="ARBA" id="ARBA00023136"/>
    </source>
</evidence>
<dbReference type="eggNOG" id="COG1629">
    <property type="taxonomic scope" value="Bacteria"/>
</dbReference>
<dbReference type="KEGG" id="sus:Acid_2567"/>
<keyword evidence="2" id="KW-0813">Transport</keyword>
<dbReference type="AlphaFoldDB" id="Q024M0"/>
<keyword evidence="8" id="KW-0732">Signal</keyword>
<evidence type="ECO:0000313" key="10">
    <source>
        <dbReference type="EMBL" id="ABJ83556.1"/>
    </source>
</evidence>
<proteinExistence type="predicted"/>
<accession>Q024M0</accession>
<dbReference type="GO" id="GO:0030246">
    <property type="term" value="F:carbohydrate binding"/>
    <property type="evidence" value="ECO:0007669"/>
    <property type="project" value="InterPro"/>
</dbReference>
<dbReference type="Pfam" id="PF13620">
    <property type="entry name" value="CarboxypepD_reg"/>
    <property type="match status" value="1"/>
</dbReference>
<dbReference type="GO" id="GO:0015344">
    <property type="term" value="F:siderophore uptake transmembrane transporter activity"/>
    <property type="evidence" value="ECO:0007669"/>
    <property type="project" value="TreeGrafter"/>
</dbReference>
<dbReference type="PANTHER" id="PTHR30069">
    <property type="entry name" value="TONB-DEPENDENT OUTER MEMBRANE RECEPTOR"/>
    <property type="match status" value="1"/>
</dbReference>
<protein>
    <submittedName>
        <fullName evidence="10">TonB-dependent receptor</fullName>
    </submittedName>
</protein>
<keyword evidence="5" id="KW-0472">Membrane</keyword>
<dbReference type="Gene3D" id="2.60.40.1120">
    <property type="entry name" value="Carboxypeptidase-like, regulatory domain"/>
    <property type="match status" value="1"/>
</dbReference>
<sequence precursor="true">MKPKTSTLRTLCLLAFAGGLTVSAQQTTATLTGTVNDASGGAVPGVIVKAKNQETGIDRETVTNEQGAYTLPFLGAGDYTIEAMKTGFQSSKVSRLALQVGQTVRVDLALQIGAVNESINVTATGATLQTESVAVGTVIDGAKIVDLPLNGRNFVQLAQLIPGVQAGTPGSITVRRGRGSIGQADSSGGSTGLSANGSRDTANRFFLDGVEVMDYDAMTYSFSPSVDSLSEFKVETSTYSAESGGAPGGQVNMLTKHGGNSLHGTLWEFNRNSALTTTHDAIANTDVANAPLNRNQFGANISGPVWFPKVYNGKNKTFFFFNWESGYNAAGAVPSFRLVPTAAQRQGDLSGLKDNKGVAILLKDPLGAGLLPNNQIPKSLLSTQAAGHLSFTPLPNTINGAFNYLAPTFSALSRQKNFNGRVDHNFSGRNMVYGRFVYNDTFEAGLPVWGNDQRDNLGNTKNLSTGWTSTISNALVNDLHGGWHRFAETENFGTTNNKAFDVVGAMGLAGPSTNPKYYGPPTTSISGADGSFSLFNLQRDIGPRDRSNGIYQVVDTLSWQRGTHFLKIGTDIARRNVTFFQARNPRGSFGFDGTYTGSALADFLLGYVKTAGLNPAETSTNLWNNWQSYFINDDWKVTPHLSLTLGLRYDYFQPMKQVDDKFVNIEQNGFVPTGIVTPQTATYGRGLLKPNRKNFGPRIGLAWQPTFLKDSVVRAGYGIYYTPEISNAIFAMAEGGQATAGASLIGNLTGAPNLLYSNVFANIPTSGPNPYNFAVSNDQNLRDSYIQQWNLNIQKKLFAGIVLDAGYVGSKGTALIATLGDINRPIAIVDPRTPGLAALNARRPDQLFQRAVTGDKSIGNSIYHSLQVKAERRMARGVTFLTAYTWAKSISGPTDIGGQVGGGSFIGSVQDLYNLKSERAVSGFDQTQRFVTTVLYDVPLFKGAKGIKGTLLSGWQLSTIVTVQSGFPAPISFGVDTTGTGIGSRPDMLSGQSGALPGGDRTWQHWFNTAAFAQAPFGRFGTAPRTGDVRLPGSENTDFSFNKQFRLDEHKHLEFRTEFYNLFNHYNPDPATVDLNVRSLTFGSVGGGVRGITTRVIQLGAKLAF</sequence>
<feature type="region of interest" description="Disordered" evidence="7">
    <location>
        <begin position="172"/>
        <end position="196"/>
    </location>
</feature>
<keyword evidence="4" id="KW-0812">Transmembrane</keyword>
<evidence type="ECO:0000256" key="3">
    <source>
        <dbReference type="ARBA" id="ARBA00022452"/>
    </source>
</evidence>
<comment type="subcellular location">
    <subcellularLocation>
        <location evidence="1">Cell outer membrane</location>
        <topology evidence="1">Multi-pass membrane protein</topology>
    </subcellularLocation>
</comment>
<evidence type="ECO:0000256" key="2">
    <source>
        <dbReference type="ARBA" id="ARBA00022448"/>
    </source>
</evidence>
<dbReference type="EMBL" id="CP000473">
    <property type="protein sequence ID" value="ABJ83556.1"/>
    <property type="molecule type" value="Genomic_DNA"/>
</dbReference>
<dbReference type="HOGENOM" id="CLU_006298_0_0_0"/>
<name>Q024M0_SOLUE</name>
<evidence type="ECO:0000256" key="7">
    <source>
        <dbReference type="SAM" id="MobiDB-lite"/>
    </source>
</evidence>
<dbReference type="STRING" id="234267.Acid_2567"/>
<dbReference type="InParanoid" id="Q024M0"/>
<evidence type="ECO:0000256" key="4">
    <source>
        <dbReference type="ARBA" id="ARBA00022692"/>
    </source>
</evidence>
<dbReference type="SUPFAM" id="SSF49452">
    <property type="entry name" value="Starch-binding domain-like"/>
    <property type="match status" value="1"/>
</dbReference>
<dbReference type="InterPro" id="IPR039426">
    <property type="entry name" value="TonB-dep_rcpt-like"/>
</dbReference>
<dbReference type="GO" id="GO:0044718">
    <property type="term" value="P:siderophore transmembrane transport"/>
    <property type="evidence" value="ECO:0007669"/>
    <property type="project" value="TreeGrafter"/>
</dbReference>
<evidence type="ECO:0000256" key="6">
    <source>
        <dbReference type="ARBA" id="ARBA00023237"/>
    </source>
</evidence>
<dbReference type="GO" id="GO:0009279">
    <property type="term" value="C:cell outer membrane"/>
    <property type="evidence" value="ECO:0007669"/>
    <property type="project" value="UniProtKB-SubCell"/>
</dbReference>
<feature type="signal peptide" evidence="8">
    <location>
        <begin position="1"/>
        <end position="24"/>
    </location>
</feature>
<keyword evidence="3" id="KW-1134">Transmembrane beta strand</keyword>
<evidence type="ECO:0000256" key="1">
    <source>
        <dbReference type="ARBA" id="ARBA00004571"/>
    </source>
</evidence>
<reference evidence="10" key="1">
    <citation type="submission" date="2006-10" db="EMBL/GenBank/DDBJ databases">
        <title>Complete sequence of Solibacter usitatus Ellin6076.</title>
        <authorList>
            <consortium name="US DOE Joint Genome Institute"/>
            <person name="Copeland A."/>
            <person name="Lucas S."/>
            <person name="Lapidus A."/>
            <person name="Barry K."/>
            <person name="Detter J.C."/>
            <person name="Glavina del Rio T."/>
            <person name="Hammon N."/>
            <person name="Israni S."/>
            <person name="Dalin E."/>
            <person name="Tice H."/>
            <person name="Pitluck S."/>
            <person name="Thompson L.S."/>
            <person name="Brettin T."/>
            <person name="Bruce D."/>
            <person name="Han C."/>
            <person name="Tapia R."/>
            <person name="Gilna P."/>
            <person name="Schmutz J."/>
            <person name="Larimer F."/>
            <person name="Land M."/>
            <person name="Hauser L."/>
            <person name="Kyrpides N."/>
            <person name="Mikhailova N."/>
            <person name="Janssen P.H."/>
            <person name="Kuske C.R."/>
            <person name="Richardson P."/>
        </authorList>
    </citation>
    <scope>NUCLEOTIDE SEQUENCE</scope>
    <source>
        <strain evidence="10">Ellin6076</strain>
    </source>
</reference>
<dbReference type="SUPFAM" id="SSF56935">
    <property type="entry name" value="Porins"/>
    <property type="match status" value="1"/>
</dbReference>
<feature type="chain" id="PRO_5004163244" evidence="8">
    <location>
        <begin position="25"/>
        <end position="1105"/>
    </location>
</feature>
<dbReference type="OrthoDB" id="98049at2"/>
<organism evidence="10">
    <name type="scientific">Solibacter usitatus (strain Ellin6076)</name>
    <dbReference type="NCBI Taxonomy" id="234267"/>
    <lineage>
        <taxon>Bacteria</taxon>
        <taxon>Pseudomonadati</taxon>
        <taxon>Acidobacteriota</taxon>
        <taxon>Terriglobia</taxon>
        <taxon>Bryobacterales</taxon>
        <taxon>Solibacteraceae</taxon>
        <taxon>Candidatus Solibacter</taxon>
    </lineage>
</organism>
<dbReference type="Pfam" id="PF25183">
    <property type="entry name" value="OMP_b-brl_4"/>
    <property type="match status" value="1"/>
</dbReference>
<evidence type="ECO:0000259" key="9">
    <source>
        <dbReference type="Pfam" id="PF25183"/>
    </source>
</evidence>
<dbReference type="Gene3D" id="2.40.170.20">
    <property type="entry name" value="TonB-dependent receptor, beta-barrel domain"/>
    <property type="match status" value="1"/>
</dbReference>
<keyword evidence="10" id="KW-0675">Receptor</keyword>